<comment type="caution">
    <text evidence="2">The sequence shown here is derived from an EMBL/GenBank/DDBJ whole genome shotgun (WGS) entry which is preliminary data.</text>
</comment>
<reference evidence="2" key="1">
    <citation type="submission" date="2014-06" db="EMBL/GenBank/DDBJ databases">
        <title>Key roles for freshwater Actinobacteria revealed by deep metagenomic sequencing.</title>
        <authorList>
            <person name="Ghai R."/>
            <person name="Mizuno C.M."/>
            <person name="Picazo A."/>
            <person name="Camacho A."/>
            <person name="Rodriguez-Valera F."/>
        </authorList>
    </citation>
    <scope>NUCLEOTIDE SEQUENCE</scope>
</reference>
<dbReference type="CDD" id="cd06587">
    <property type="entry name" value="VOC"/>
    <property type="match status" value="1"/>
</dbReference>
<accession>A0A094PU70</accession>
<dbReference type="PROSITE" id="PS51819">
    <property type="entry name" value="VOC"/>
    <property type="match status" value="1"/>
</dbReference>
<organism evidence="2">
    <name type="scientific">freshwater metagenome</name>
    <dbReference type="NCBI Taxonomy" id="449393"/>
    <lineage>
        <taxon>unclassified sequences</taxon>
        <taxon>metagenomes</taxon>
        <taxon>ecological metagenomes</taxon>
    </lineage>
</organism>
<gene>
    <name evidence="2" type="ORF">GM51_16610</name>
</gene>
<dbReference type="InterPro" id="IPR037523">
    <property type="entry name" value="VOC_core"/>
</dbReference>
<dbReference type="AlphaFoldDB" id="A0A094PU70"/>
<dbReference type="SUPFAM" id="SSF54593">
    <property type="entry name" value="Glyoxalase/Bleomycin resistance protein/Dihydroxybiphenyl dioxygenase"/>
    <property type="match status" value="1"/>
</dbReference>
<dbReference type="Gene3D" id="3.10.180.10">
    <property type="entry name" value="2,3-Dihydroxybiphenyl 1,2-Dioxygenase, domain 1"/>
    <property type="match status" value="1"/>
</dbReference>
<dbReference type="EMBL" id="JNSL01000139">
    <property type="protein sequence ID" value="KGA14692.1"/>
    <property type="molecule type" value="Genomic_DNA"/>
</dbReference>
<name>A0A094PU70_9ZZZZ</name>
<feature type="domain" description="VOC" evidence="1">
    <location>
        <begin position="7"/>
        <end position="133"/>
    </location>
</feature>
<evidence type="ECO:0000313" key="2">
    <source>
        <dbReference type="EMBL" id="KGA14692.1"/>
    </source>
</evidence>
<protein>
    <recommendedName>
        <fullName evidence="1">VOC domain-containing protein</fullName>
    </recommendedName>
</protein>
<evidence type="ECO:0000259" key="1">
    <source>
        <dbReference type="PROSITE" id="PS51819"/>
    </source>
</evidence>
<sequence length="134" mass="14133">MTKAILTKDSIDLGIVVCDADASLAFYRDTLGFTFEGEMPMPGGGTMYRVLAGTTLLKLVKANNDPAKAAGGGITGACGYRYFTLSVSNLEEITTACGTAGYKVVVPPREIRSGISISIVEDPDGNWVEFLQSA</sequence>
<dbReference type="InterPro" id="IPR004360">
    <property type="entry name" value="Glyas_Fos-R_dOase_dom"/>
</dbReference>
<proteinExistence type="predicted"/>
<dbReference type="Pfam" id="PF00903">
    <property type="entry name" value="Glyoxalase"/>
    <property type="match status" value="1"/>
</dbReference>
<dbReference type="InterPro" id="IPR029068">
    <property type="entry name" value="Glyas_Bleomycin-R_OHBP_Dase"/>
</dbReference>